<name>A0A6J4MEY3_9BACT</name>
<dbReference type="AlphaFoldDB" id="A0A6J4MEY3"/>
<reference evidence="1" key="1">
    <citation type="submission" date="2020-02" db="EMBL/GenBank/DDBJ databases">
        <authorList>
            <person name="Meier V. D."/>
        </authorList>
    </citation>
    <scope>NUCLEOTIDE SEQUENCE</scope>
    <source>
        <strain evidence="1">AVDCRST_MAG40</strain>
    </source>
</reference>
<evidence type="ECO:0000313" key="1">
    <source>
        <dbReference type="EMBL" id="CAA9358231.1"/>
    </source>
</evidence>
<proteinExistence type="predicted"/>
<dbReference type="EMBL" id="CADCTX010000911">
    <property type="protein sequence ID" value="CAA9358231.1"/>
    <property type="molecule type" value="Genomic_DNA"/>
</dbReference>
<gene>
    <name evidence="1" type="ORF">AVDCRST_MAG40-3309</name>
</gene>
<protein>
    <submittedName>
        <fullName evidence="1">Uncharacterized protein</fullName>
    </submittedName>
</protein>
<organism evidence="1">
    <name type="scientific">uncultured Gemmatimonadaceae bacterium</name>
    <dbReference type="NCBI Taxonomy" id="246130"/>
    <lineage>
        <taxon>Bacteria</taxon>
        <taxon>Pseudomonadati</taxon>
        <taxon>Gemmatimonadota</taxon>
        <taxon>Gemmatimonadia</taxon>
        <taxon>Gemmatimonadales</taxon>
        <taxon>Gemmatimonadaceae</taxon>
        <taxon>environmental samples</taxon>
    </lineage>
</organism>
<feature type="non-terminal residue" evidence="1">
    <location>
        <position position="45"/>
    </location>
</feature>
<sequence length="45" mass="4912">MRDQEDDFVRDVAAALRAPVRVSPGFDARVMDAVRAAAPERAGRV</sequence>
<accession>A0A6J4MEY3</accession>